<name>A0A8H7QIL8_9FUNG</name>
<dbReference type="AlphaFoldDB" id="A0A8H7QIL8"/>
<protein>
    <submittedName>
        <fullName evidence="1">Uncharacterized protein</fullName>
    </submittedName>
</protein>
<dbReference type="Proteomes" id="UP000603453">
    <property type="component" value="Unassembled WGS sequence"/>
</dbReference>
<dbReference type="EMBL" id="JAEPRD010000252">
    <property type="protein sequence ID" value="KAG2193047.1"/>
    <property type="molecule type" value="Genomic_DNA"/>
</dbReference>
<comment type="caution">
    <text evidence="1">The sequence shown here is derived from an EMBL/GenBank/DDBJ whole genome shotgun (WGS) entry which is preliminary data.</text>
</comment>
<evidence type="ECO:0000313" key="2">
    <source>
        <dbReference type="Proteomes" id="UP000603453"/>
    </source>
</evidence>
<proteinExistence type="predicted"/>
<reference evidence="1" key="1">
    <citation type="submission" date="2020-12" db="EMBL/GenBank/DDBJ databases">
        <title>Metabolic potential, ecology and presence of endohyphal bacteria is reflected in genomic diversity of Mucoromycotina.</title>
        <authorList>
            <person name="Muszewska A."/>
            <person name="Okrasinska A."/>
            <person name="Steczkiewicz K."/>
            <person name="Drgas O."/>
            <person name="Orlowska M."/>
            <person name="Perlinska-Lenart U."/>
            <person name="Aleksandrzak-Piekarczyk T."/>
            <person name="Szatraj K."/>
            <person name="Zielenkiewicz U."/>
            <person name="Pilsyk S."/>
            <person name="Malc E."/>
            <person name="Mieczkowski P."/>
            <person name="Kruszewska J.S."/>
            <person name="Biernat P."/>
            <person name="Pawlowska J."/>
        </authorList>
    </citation>
    <scope>NUCLEOTIDE SEQUENCE</scope>
    <source>
        <strain evidence="1">WA0000017839</strain>
    </source>
</reference>
<accession>A0A8H7QIL8</accession>
<gene>
    <name evidence="1" type="ORF">INT47_009297</name>
</gene>
<evidence type="ECO:0000313" key="1">
    <source>
        <dbReference type="EMBL" id="KAG2193047.1"/>
    </source>
</evidence>
<organism evidence="1 2">
    <name type="scientific">Mucor saturninus</name>
    <dbReference type="NCBI Taxonomy" id="64648"/>
    <lineage>
        <taxon>Eukaryota</taxon>
        <taxon>Fungi</taxon>
        <taxon>Fungi incertae sedis</taxon>
        <taxon>Mucoromycota</taxon>
        <taxon>Mucoromycotina</taxon>
        <taxon>Mucoromycetes</taxon>
        <taxon>Mucorales</taxon>
        <taxon>Mucorineae</taxon>
        <taxon>Mucoraceae</taxon>
        <taxon>Mucor</taxon>
    </lineage>
</organism>
<keyword evidence="2" id="KW-1185">Reference proteome</keyword>
<sequence length="120" mass="13535">MKNRFTRARNAARETGVGATVPNVPHYEEIAKITQDDPSIQPELIYKSVNMEENDTRSYRRSNDVNLMNAIESDGLQTTYLTPTEVDQLVIQKALADRYPTEDSVNPKVSRTYSPCLLSA</sequence>